<keyword evidence="1" id="KW-0812">Transmembrane</keyword>
<dbReference type="HOGENOM" id="CLU_1394739_0_0_11"/>
<proteinExistence type="predicted"/>
<protein>
    <submittedName>
        <fullName evidence="2">Hypothetical membrane protein</fullName>
    </submittedName>
</protein>
<dbReference type="AlphaFoldDB" id="B2GJD4"/>
<feature type="transmembrane region" description="Helical" evidence="1">
    <location>
        <begin position="172"/>
        <end position="194"/>
    </location>
</feature>
<organism evidence="2 3">
    <name type="scientific">Kocuria rhizophila (strain ATCC 9341 / DSM 348 / NBRC 103217 / DC2201)</name>
    <dbReference type="NCBI Taxonomy" id="378753"/>
    <lineage>
        <taxon>Bacteria</taxon>
        <taxon>Bacillati</taxon>
        <taxon>Actinomycetota</taxon>
        <taxon>Actinomycetes</taxon>
        <taxon>Micrococcales</taxon>
        <taxon>Micrococcaceae</taxon>
        <taxon>Kocuria</taxon>
    </lineage>
</organism>
<gene>
    <name evidence="2" type="ordered locus">KRH_23350</name>
</gene>
<evidence type="ECO:0000313" key="3">
    <source>
        <dbReference type="Proteomes" id="UP000008838"/>
    </source>
</evidence>
<name>B2GJD4_KOCRD</name>
<keyword evidence="1" id="KW-0472">Membrane</keyword>
<dbReference type="STRING" id="378753.KRH_23350"/>
<feature type="transmembrane region" description="Helical" evidence="1">
    <location>
        <begin position="139"/>
        <end position="165"/>
    </location>
</feature>
<sequence length="195" mass="20432">MPHHRSAVRGASTGCACPRVSRWRARRMVGRFVGTPWNRCSAGFLHTHATFILSSPGAGLRGSSTPRAVQCLRRAAWQDRTMISVSTSRPGTGRGTSARSTTGRRLFWAGLGCVVLTVGCFLGAFLAGNSFSAQAAMGVLLAGLVLSVIASLVAAVIGVAGVVAFPALRGRYILVLVLAILCSPLLWLVALTLLS</sequence>
<evidence type="ECO:0000313" key="2">
    <source>
        <dbReference type="EMBL" id="BAG30682.1"/>
    </source>
</evidence>
<evidence type="ECO:0000256" key="1">
    <source>
        <dbReference type="SAM" id="Phobius"/>
    </source>
</evidence>
<feature type="transmembrane region" description="Helical" evidence="1">
    <location>
        <begin position="106"/>
        <end position="127"/>
    </location>
</feature>
<dbReference type="KEGG" id="krh:KRH_23350"/>
<keyword evidence="1" id="KW-1133">Transmembrane helix</keyword>
<keyword evidence="3" id="KW-1185">Reference proteome</keyword>
<dbReference type="eggNOG" id="ENOG5031XSZ">
    <property type="taxonomic scope" value="Bacteria"/>
</dbReference>
<accession>B2GJD4</accession>
<dbReference type="EMBL" id="AP009152">
    <property type="protein sequence ID" value="BAG30682.1"/>
    <property type="molecule type" value="Genomic_DNA"/>
</dbReference>
<reference evidence="2 3" key="1">
    <citation type="journal article" date="2008" name="J. Bacteriol.">
        <title>Complete genome sequence of the soil actinomycete Kocuria rhizophila.</title>
        <authorList>
            <person name="Takarada H."/>
            <person name="Sekine M."/>
            <person name="Kosugi H."/>
            <person name="Matsuo Y."/>
            <person name="Fujisawa T."/>
            <person name="Omata S."/>
            <person name="Kishi E."/>
            <person name="Shimizu A."/>
            <person name="Tsukatani N."/>
            <person name="Tanikawa S."/>
            <person name="Fujita N."/>
            <person name="Harayama S."/>
        </authorList>
    </citation>
    <scope>NUCLEOTIDE SEQUENCE [LARGE SCALE GENOMIC DNA]</scope>
    <source>
        <strain evidence="3">ATCC 9341 / DSM 348 / NBRC 103217 / DC2201</strain>
    </source>
</reference>
<dbReference type="Proteomes" id="UP000008838">
    <property type="component" value="Chromosome"/>
</dbReference>